<evidence type="ECO:0000256" key="7">
    <source>
        <dbReference type="ARBA" id="ARBA00022824"/>
    </source>
</evidence>
<dbReference type="InterPro" id="IPR001128">
    <property type="entry name" value="Cyt_P450"/>
</dbReference>
<dbReference type="AlphaFoldDB" id="A0A7R9JAZ4"/>
<dbReference type="SUPFAM" id="SSF48264">
    <property type="entry name" value="Cytochrome P450"/>
    <property type="match status" value="1"/>
</dbReference>
<reference evidence="13" key="1">
    <citation type="submission" date="2020-11" db="EMBL/GenBank/DDBJ databases">
        <authorList>
            <person name="Tran Van P."/>
        </authorList>
    </citation>
    <scope>NUCLEOTIDE SEQUENCE</scope>
</reference>
<dbReference type="GO" id="GO:0016705">
    <property type="term" value="F:oxidoreductase activity, acting on paired donors, with incorporation or reduction of molecular oxygen"/>
    <property type="evidence" value="ECO:0007669"/>
    <property type="project" value="InterPro"/>
</dbReference>
<dbReference type="GO" id="GO:0005506">
    <property type="term" value="F:iron ion binding"/>
    <property type="evidence" value="ECO:0007669"/>
    <property type="project" value="InterPro"/>
</dbReference>
<proteinExistence type="inferred from homology"/>
<accession>A0A7R9JAZ4</accession>
<evidence type="ECO:0000256" key="8">
    <source>
        <dbReference type="ARBA" id="ARBA00022848"/>
    </source>
</evidence>
<dbReference type="GO" id="GO:0020037">
    <property type="term" value="F:heme binding"/>
    <property type="evidence" value="ECO:0007669"/>
    <property type="project" value="InterPro"/>
</dbReference>
<dbReference type="EMBL" id="OE183428">
    <property type="protein sequence ID" value="CAD7575655.1"/>
    <property type="molecule type" value="Genomic_DNA"/>
</dbReference>
<evidence type="ECO:0000256" key="4">
    <source>
        <dbReference type="ARBA" id="ARBA00010617"/>
    </source>
</evidence>
<dbReference type="GO" id="GO:0004497">
    <property type="term" value="F:monooxygenase activity"/>
    <property type="evidence" value="ECO:0007669"/>
    <property type="project" value="UniProtKB-KW"/>
</dbReference>
<name>A0A7R9JAZ4_TIMCA</name>
<sequence length="112" mass="12877">MYKTLEIHQFGRFYIGIMPNLNLRDPVIIKQILLKDFVHFFDRNPSFIEKITPLARNLASLTSSLWRKLRGKLTPSLTSGKMRMILLTILGCSQDLVSFLGESADDNHILDK</sequence>
<evidence type="ECO:0000256" key="3">
    <source>
        <dbReference type="ARBA" id="ARBA00004406"/>
    </source>
</evidence>
<comment type="similarity">
    <text evidence="4">Belongs to the cytochrome P450 family.</text>
</comment>
<evidence type="ECO:0000256" key="6">
    <source>
        <dbReference type="ARBA" id="ARBA00022723"/>
    </source>
</evidence>
<evidence type="ECO:0000256" key="10">
    <source>
        <dbReference type="ARBA" id="ARBA00023004"/>
    </source>
</evidence>
<evidence type="ECO:0000256" key="1">
    <source>
        <dbReference type="ARBA" id="ARBA00001971"/>
    </source>
</evidence>
<dbReference type="Gene3D" id="1.10.630.10">
    <property type="entry name" value="Cytochrome P450"/>
    <property type="match status" value="1"/>
</dbReference>
<dbReference type="GO" id="GO:0005789">
    <property type="term" value="C:endoplasmic reticulum membrane"/>
    <property type="evidence" value="ECO:0007669"/>
    <property type="project" value="UniProtKB-SubCell"/>
</dbReference>
<dbReference type="PANTHER" id="PTHR24292:SF54">
    <property type="entry name" value="CYP9F3-RELATED"/>
    <property type="match status" value="1"/>
</dbReference>
<gene>
    <name evidence="13" type="ORF">TCMB3V08_LOCUS8241</name>
</gene>
<evidence type="ECO:0000256" key="11">
    <source>
        <dbReference type="ARBA" id="ARBA00023033"/>
    </source>
</evidence>
<comment type="subcellular location">
    <subcellularLocation>
        <location evidence="3">Endoplasmic reticulum membrane</location>
        <topology evidence="3">Peripheral membrane protein</topology>
    </subcellularLocation>
    <subcellularLocation>
        <location evidence="2">Microsome membrane</location>
        <topology evidence="2">Peripheral membrane protein</topology>
    </subcellularLocation>
</comment>
<keyword evidence="9" id="KW-0560">Oxidoreductase</keyword>
<organism evidence="13">
    <name type="scientific">Timema californicum</name>
    <name type="common">California timema</name>
    <name type="synonym">Walking stick</name>
    <dbReference type="NCBI Taxonomy" id="61474"/>
    <lineage>
        <taxon>Eukaryota</taxon>
        <taxon>Metazoa</taxon>
        <taxon>Ecdysozoa</taxon>
        <taxon>Arthropoda</taxon>
        <taxon>Hexapoda</taxon>
        <taxon>Insecta</taxon>
        <taxon>Pterygota</taxon>
        <taxon>Neoptera</taxon>
        <taxon>Polyneoptera</taxon>
        <taxon>Phasmatodea</taxon>
        <taxon>Timematodea</taxon>
        <taxon>Timematoidea</taxon>
        <taxon>Timematidae</taxon>
        <taxon>Timema</taxon>
    </lineage>
</organism>
<dbReference type="InterPro" id="IPR050476">
    <property type="entry name" value="Insect_CytP450_Detox"/>
</dbReference>
<keyword evidence="6" id="KW-0479">Metal-binding</keyword>
<protein>
    <submittedName>
        <fullName evidence="13">(California timema) hypothetical protein</fullName>
    </submittedName>
</protein>
<evidence type="ECO:0000256" key="9">
    <source>
        <dbReference type="ARBA" id="ARBA00023002"/>
    </source>
</evidence>
<evidence type="ECO:0000256" key="2">
    <source>
        <dbReference type="ARBA" id="ARBA00004174"/>
    </source>
</evidence>
<comment type="cofactor">
    <cofactor evidence="1">
        <name>heme</name>
        <dbReference type="ChEBI" id="CHEBI:30413"/>
    </cofactor>
</comment>
<evidence type="ECO:0000256" key="5">
    <source>
        <dbReference type="ARBA" id="ARBA00022617"/>
    </source>
</evidence>
<keyword evidence="11" id="KW-0503">Monooxygenase</keyword>
<keyword evidence="5" id="KW-0349">Heme</keyword>
<dbReference type="InterPro" id="IPR036396">
    <property type="entry name" value="Cyt_P450_sf"/>
</dbReference>
<keyword evidence="7" id="KW-0256">Endoplasmic reticulum</keyword>
<evidence type="ECO:0000313" key="13">
    <source>
        <dbReference type="EMBL" id="CAD7575655.1"/>
    </source>
</evidence>
<evidence type="ECO:0000256" key="12">
    <source>
        <dbReference type="ARBA" id="ARBA00023136"/>
    </source>
</evidence>
<dbReference type="PANTHER" id="PTHR24292">
    <property type="entry name" value="CYTOCHROME P450"/>
    <property type="match status" value="1"/>
</dbReference>
<keyword evidence="12" id="KW-0472">Membrane</keyword>
<dbReference type="Pfam" id="PF00067">
    <property type="entry name" value="p450"/>
    <property type="match status" value="1"/>
</dbReference>
<keyword evidence="8" id="KW-0492">Microsome</keyword>
<keyword evidence="10" id="KW-0408">Iron</keyword>